<evidence type="ECO:0000256" key="6">
    <source>
        <dbReference type="ARBA" id="ARBA00022723"/>
    </source>
</evidence>
<feature type="binding site" evidence="11">
    <location>
        <position position="350"/>
    </location>
    <ligand>
        <name>S-adenosyl-L-methionine</name>
        <dbReference type="ChEBI" id="CHEBI:59789"/>
    </ligand>
</feature>
<dbReference type="FunFam" id="3.40.50.150:FF:000009">
    <property type="entry name" value="23S rRNA (Uracil(1939)-C(5))-methyltransferase RlmD"/>
    <property type="match status" value="1"/>
</dbReference>
<dbReference type="Pfam" id="PF05958">
    <property type="entry name" value="tRNA_U5-meth_tr"/>
    <property type="match status" value="1"/>
</dbReference>
<dbReference type="InterPro" id="IPR001566">
    <property type="entry name" value="23S_rRNA_MeTrfase_RlmD"/>
</dbReference>
<keyword evidence="3 11" id="KW-0489">Methyltransferase</keyword>
<evidence type="ECO:0000256" key="2">
    <source>
        <dbReference type="ARBA" id="ARBA00022552"/>
    </source>
</evidence>
<evidence type="ECO:0000313" key="15">
    <source>
        <dbReference type="EMBL" id="OTA17072.1"/>
    </source>
</evidence>
<dbReference type="STRING" id="351656.Xvie_01327"/>
<dbReference type="InterPro" id="IPR010280">
    <property type="entry name" value="U5_MeTrfase_fam"/>
</dbReference>
<dbReference type="GO" id="GO:0070041">
    <property type="term" value="F:rRNA (uridine-C5-)-methyltransferase activity"/>
    <property type="evidence" value="ECO:0007669"/>
    <property type="project" value="UniProtKB-UniRule"/>
</dbReference>
<feature type="binding site" evidence="11">
    <location>
        <position position="307"/>
    </location>
    <ligand>
        <name>S-adenosyl-L-methionine</name>
        <dbReference type="ChEBI" id="CHEBI:59789"/>
    </ligand>
</feature>
<feature type="binding site" evidence="11">
    <location>
        <position position="87"/>
    </location>
    <ligand>
        <name>[4Fe-4S] cluster</name>
        <dbReference type="ChEBI" id="CHEBI:49883"/>
    </ligand>
</feature>
<evidence type="ECO:0000256" key="5">
    <source>
        <dbReference type="ARBA" id="ARBA00022691"/>
    </source>
</evidence>
<evidence type="ECO:0000256" key="7">
    <source>
        <dbReference type="ARBA" id="ARBA00023004"/>
    </source>
</evidence>
<evidence type="ECO:0000256" key="1">
    <source>
        <dbReference type="ARBA" id="ARBA00022485"/>
    </source>
</evidence>
<evidence type="ECO:0000259" key="14">
    <source>
        <dbReference type="PROSITE" id="PS50926"/>
    </source>
</evidence>
<dbReference type="InterPro" id="IPR002792">
    <property type="entry name" value="TRAM_dom"/>
</dbReference>
<evidence type="ECO:0000256" key="9">
    <source>
        <dbReference type="ARBA" id="ARBA00052756"/>
    </source>
</evidence>
<reference evidence="15 16" key="1">
    <citation type="submission" date="2016-10" db="EMBL/GenBank/DDBJ databases">
        <title>Systematic genetic and metabolomic analysis of Xenorhabdus and Photorhabdus spp., highlights the requirements for a dual symbiotic and pathogenic life style.</title>
        <authorList>
            <person name="Tobias N.J."/>
            <person name="Wolff H."/>
            <person name="Djahanschiri B."/>
            <person name="Pidot S.J."/>
            <person name="Stinear T.P."/>
            <person name="Ebersberger I."/>
            <person name="Bode H.B."/>
        </authorList>
    </citation>
    <scope>NUCLEOTIDE SEQUENCE [LARGE SCALE GENOMIC DNA]</scope>
    <source>
        <strain evidence="15 16">DSM 22392</strain>
    </source>
</reference>
<comment type="caution">
    <text evidence="15">The sequence shown here is derived from an EMBL/GenBank/DDBJ whole genome shotgun (WGS) entry which is preliminary data.</text>
</comment>
<dbReference type="AlphaFoldDB" id="A0A1Y2SGD5"/>
<evidence type="ECO:0000313" key="16">
    <source>
        <dbReference type="Proteomes" id="UP000194350"/>
    </source>
</evidence>
<dbReference type="PROSITE" id="PS01231">
    <property type="entry name" value="TRMA_2"/>
    <property type="match status" value="1"/>
</dbReference>
<dbReference type="PANTHER" id="PTHR11061:SF49">
    <property type="entry name" value="23S RRNA (URACIL(1939)-C(5))-METHYLTRANSFERASE RLMD"/>
    <property type="match status" value="1"/>
</dbReference>
<dbReference type="InterPro" id="IPR029063">
    <property type="entry name" value="SAM-dependent_MTases_sf"/>
</dbReference>
<dbReference type="FunFam" id="2.40.50.140:FF:000097">
    <property type="entry name" value="23S rRNA (uracil(1939)-C(5))-methyltransferase RlmD"/>
    <property type="match status" value="1"/>
</dbReference>
<keyword evidence="16" id="KW-1185">Reference proteome</keyword>
<proteinExistence type="inferred from homology"/>
<dbReference type="NCBIfam" id="NF009639">
    <property type="entry name" value="PRK13168.1"/>
    <property type="match status" value="1"/>
</dbReference>
<feature type="binding site" evidence="11 12">
    <location>
        <position position="302"/>
    </location>
    <ligand>
        <name>S-adenosyl-L-methionine</name>
        <dbReference type="ChEBI" id="CHEBI:59789"/>
    </ligand>
</feature>
<dbReference type="PROSITE" id="PS50926">
    <property type="entry name" value="TRAM"/>
    <property type="match status" value="1"/>
</dbReference>
<dbReference type="InterPro" id="IPR012340">
    <property type="entry name" value="NA-bd_OB-fold"/>
</dbReference>
<sequence length="445" mass="49632">MVQFYSPNRRSVNRGIISVTADNLDAQGQGIARHQGKTIFIQGLLPGEQAQIQLTEEKRQFAKAKVVKRLSDSQHRVDPHCPHFKVCGGCQQQHVATELQVNTKASVLEHLIQRETGIGISAHPIIHSPEYGYRRRARLGLQYHAKQRTLLMGFRQSQTNDLVNIKHCPVMHSELEQLLQPLHQCLNSLNAVKRLGHVELVLADNGPLAVLRHLDSLKHEDKEILRTFSVQHNVAIYLLGDEKSLEPLMEGQPAPWYQVGGLKLIFSPQDFIQVNDEVNQQMVAQALAWLDLQPTDRVLDLFCGMGNFTLPIATKVQAAVGVEGVAALVASGQYNARINELNNVDFFHENLESDIHQQPWAAQGFNKVLLDPARAGAAGVMTHIVKLAPEKVVYVSCNPTTLARDSKVLLEAGYHLVSVRMLDMFPHTGHLESMALFSSEPMDIE</sequence>
<dbReference type="GO" id="GO:0051539">
    <property type="term" value="F:4 iron, 4 sulfur cluster binding"/>
    <property type="evidence" value="ECO:0007669"/>
    <property type="project" value="UniProtKB-KW"/>
</dbReference>
<accession>A0A1Y2SGD5</accession>
<evidence type="ECO:0000256" key="10">
    <source>
        <dbReference type="ARBA" id="ARBA00059995"/>
    </source>
</evidence>
<feature type="binding site" evidence="11">
    <location>
        <position position="90"/>
    </location>
    <ligand>
        <name>[4Fe-4S] cluster</name>
        <dbReference type="ChEBI" id="CHEBI:49883"/>
    </ligand>
</feature>
<dbReference type="Proteomes" id="UP000194350">
    <property type="component" value="Unassembled WGS sequence"/>
</dbReference>
<dbReference type="Pfam" id="PF01938">
    <property type="entry name" value="TRAM"/>
    <property type="match status" value="1"/>
</dbReference>
<feature type="binding site" evidence="11">
    <location>
        <position position="81"/>
    </location>
    <ligand>
        <name>[4Fe-4S] cluster</name>
        <dbReference type="ChEBI" id="CHEBI:49883"/>
    </ligand>
</feature>
<evidence type="ECO:0000256" key="13">
    <source>
        <dbReference type="PROSITE-ProRule" id="PRU10015"/>
    </source>
</evidence>
<dbReference type="Gene3D" id="2.40.50.140">
    <property type="entry name" value="Nucleic acid-binding proteins"/>
    <property type="match status" value="1"/>
</dbReference>
<dbReference type="OrthoDB" id="9804590at2"/>
<comment type="catalytic activity">
    <reaction evidence="9 11">
        <text>uridine(1939) in 23S rRNA + S-adenosyl-L-methionine = 5-methyluridine(1939) in 23S rRNA + S-adenosyl-L-homocysteine + H(+)</text>
        <dbReference type="Rhea" id="RHEA:42908"/>
        <dbReference type="Rhea" id="RHEA-COMP:10278"/>
        <dbReference type="Rhea" id="RHEA-COMP:10279"/>
        <dbReference type="ChEBI" id="CHEBI:15378"/>
        <dbReference type="ChEBI" id="CHEBI:57856"/>
        <dbReference type="ChEBI" id="CHEBI:59789"/>
        <dbReference type="ChEBI" id="CHEBI:65315"/>
        <dbReference type="ChEBI" id="CHEBI:74447"/>
        <dbReference type="EC" id="2.1.1.190"/>
    </reaction>
</comment>
<feature type="domain" description="TRAM" evidence="14">
    <location>
        <begin position="9"/>
        <end position="68"/>
    </location>
</feature>
<comment type="similarity">
    <text evidence="11">Belongs to the class I-like SAM-binding methyltransferase superfamily. RNA M5U methyltransferase family. RlmD subfamily.</text>
</comment>
<keyword evidence="6 11" id="KW-0479">Metal-binding</keyword>
<feature type="active site" description="Nucleophile" evidence="11 12">
    <location>
        <position position="397"/>
    </location>
</feature>
<evidence type="ECO:0000256" key="3">
    <source>
        <dbReference type="ARBA" id="ARBA00022603"/>
    </source>
</evidence>
<gene>
    <name evidence="11" type="primary">rlmD</name>
    <name evidence="15" type="ORF">Xvie_01327</name>
</gene>
<dbReference type="InterPro" id="IPR030391">
    <property type="entry name" value="MeTrfase_TrmA_CS"/>
</dbReference>
<evidence type="ECO:0000256" key="8">
    <source>
        <dbReference type="ARBA" id="ARBA00023014"/>
    </source>
</evidence>
<dbReference type="SUPFAM" id="SSF50249">
    <property type="entry name" value="Nucleic acid-binding proteins"/>
    <property type="match status" value="1"/>
</dbReference>
<feature type="binding site" evidence="11">
    <location>
        <position position="168"/>
    </location>
    <ligand>
        <name>[4Fe-4S] cluster</name>
        <dbReference type="ChEBI" id="CHEBI:49883"/>
    </ligand>
</feature>
<dbReference type="PROSITE" id="PS01230">
    <property type="entry name" value="TRMA_1"/>
    <property type="match status" value="1"/>
</dbReference>
<organism evidence="15 16">
    <name type="scientific">Xenorhabdus vietnamensis</name>
    <dbReference type="NCBI Taxonomy" id="351656"/>
    <lineage>
        <taxon>Bacteria</taxon>
        <taxon>Pseudomonadati</taxon>
        <taxon>Pseudomonadota</taxon>
        <taxon>Gammaproteobacteria</taxon>
        <taxon>Enterobacterales</taxon>
        <taxon>Morganellaceae</taxon>
        <taxon>Xenorhabdus</taxon>
    </lineage>
</organism>
<dbReference type="GO" id="GO:0005506">
    <property type="term" value="F:iron ion binding"/>
    <property type="evidence" value="ECO:0007669"/>
    <property type="project" value="UniProtKB-UniRule"/>
</dbReference>
<keyword evidence="2 11" id="KW-0698">rRNA processing</keyword>
<keyword evidence="7 11" id="KW-0408">Iron</keyword>
<evidence type="ECO:0000256" key="4">
    <source>
        <dbReference type="ARBA" id="ARBA00022679"/>
    </source>
</evidence>
<dbReference type="EC" id="2.1.1.190" evidence="11"/>
<feature type="binding site" evidence="11 12">
    <location>
        <position position="323"/>
    </location>
    <ligand>
        <name>S-adenosyl-L-methionine</name>
        <dbReference type="ChEBI" id="CHEBI:59789"/>
    </ligand>
</feature>
<name>A0A1Y2SGD5_9GAMM</name>
<keyword evidence="5 11" id="KW-0949">S-adenosyl-L-methionine</keyword>
<feature type="binding site" evidence="11 12">
    <location>
        <position position="371"/>
    </location>
    <ligand>
        <name>S-adenosyl-L-methionine</name>
        <dbReference type="ChEBI" id="CHEBI:59789"/>
    </ligand>
</feature>
<dbReference type="Gene3D" id="2.40.50.1070">
    <property type="match status" value="1"/>
</dbReference>
<feature type="binding site" evidence="11 12">
    <location>
        <position position="273"/>
    </location>
    <ligand>
        <name>S-adenosyl-L-methionine</name>
        <dbReference type="ChEBI" id="CHEBI:59789"/>
    </ligand>
</feature>
<dbReference type="GO" id="GO:0070475">
    <property type="term" value="P:rRNA base methylation"/>
    <property type="evidence" value="ECO:0007669"/>
    <property type="project" value="TreeGrafter"/>
</dbReference>
<evidence type="ECO:0000256" key="12">
    <source>
        <dbReference type="PROSITE-ProRule" id="PRU01024"/>
    </source>
</evidence>
<keyword evidence="4 11" id="KW-0808">Transferase</keyword>
<dbReference type="PROSITE" id="PS51687">
    <property type="entry name" value="SAM_MT_RNA_M5U"/>
    <property type="match status" value="1"/>
</dbReference>
<keyword evidence="1 11" id="KW-0004">4Fe-4S</keyword>
<dbReference type="SUPFAM" id="SSF53335">
    <property type="entry name" value="S-adenosyl-L-methionine-dependent methyltransferases"/>
    <property type="match status" value="1"/>
</dbReference>
<evidence type="ECO:0000256" key="11">
    <source>
        <dbReference type="HAMAP-Rule" id="MF_01010"/>
    </source>
</evidence>
<dbReference type="RefSeq" id="WP_086108648.1">
    <property type="nucleotide sequence ID" value="NZ_CAWNGD010000095.1"/>
</dbReference>
<dbReference type="HAMAP" id="MF_01010">
    <property type="entry name" value="23SrRNA_methyltr_RlmD"/>
    <property type="match status" value="1"/>
</dbReference>
<feature type="active site" evidence="13">
    <location>
        <position position="397"/>
    </location>
</feature>
<comment type="function">
    <text evidence="10 11">Catalyzes the formation of 5-methyl-uridine at position 1939 (m5U1939) in 23S rRNA.</text>
</comment>
<dbReference type="PANTHER" id="PTHR11061">
    <property type="entry name" value="RNA M5U METHYLTRANSFERASE"/>
    <property type="match status" value="1"/>
</dbReference>
<dbReference type="EMBL" id="MUBJ01000005">
    <property type="protein sequence ID" value="OTA17072.1"/>
    <property type="molecule type" value="Genomic_DNA"/>
</dbReference>
<dbReference type="GO" id="GO:0003723">
    <property type="term" value="F:RNA binding"/>
    <property type="evidence" value="ECO:0007669"/>
    <property type="project" value="InterPro"/>
</dbReference>
<dbReference type="Gene3D" id="3.40.50.150">
    <property type="entry name" value="Vaccinia Virus protein VP39"/>
    <property type="match status" value="1"/>
</dbReference>
<keyword evidence="8 11" id="KW-0411">Iron-sulfur</keyword>
<protein>
    <recommendedName>
        <fullName evidence="11">23S rRNA (uracil(1939)-C(5))-methyltransferase RlmD</fullName>
        <ecNumber evidence="11">2.1.1.190</ecNumber>
    </recommendedName>
    <alternativeName>
        <fullName evidence="11">23S rRNA(m5U1939)-methyltransferase</fullName>
    </alternativeName>
</protein>
<dbReference type="InterPro" id="IPR030390">
    <property type="entry name" value="MeTrfase_TrmA_AS"/>
</dbReference>
<dbReference type="CDD" id="cd02440">
    <property type="entry name" value="AdoMet_MTases"/>
    <property type="match status" value="1"/>
</dbReference>
<dbReference type="NCBIfam" id="TIGR00479">
    <property type="entry name" value="rumA"/>
    <property type="match status" value="1"/>
</dbReference>